<keyword evidence="2" id="KW-0238">DNA-binding</keyword>
<dbReference type="SUPFAM" id="SSF46689">
    <property type="entry name" value="Homeodomain-like"/>
    <property type="match status" value="2"/>
</dbReference>
<dbReference type="EMBL" id="JBBUTH010000010">
    <property type="protein sequence ID" value="MEK8053095.1"/>
    <property type="molecule type" value="Genomic_DNA"/>
</dbReference>
<keyword evidence="6" id="KW-1185">Reference proteome</keyword>
<evidence type="ECO:0000313" key="5">
    <source>
        <dbReference type="EMBL" id="MEK8053095.1"/>
    </source>
</evidence>
<reference evidence="5 6" key="1">
    <citation type="submission" date="2024-04" db="EMBL/GenBank/DDBJ databases">
        <title>Novel species of the genus Ideonella isolated from streams.</title>
        <authorList>
            <person name="Lu H."/>
        </authorList>
    </citation>
    <scope>NUCLEOTIDE SEQUENCE [LARGE SCALE GENOMIC DNA]</scope>
    <source>
        <strain evidence="5 6">DXS22W</strain>
    </source>
</reference>
<dbReference type="InterPro" id="IPR050204">
    <property type="entry name" value="AraC_XylS_family_regulators"/>
</dbReference>
<dbReference type="PANTHER" id="PTHR46796">
    <property type="entry name" value="HTH-TYPE TRANSCRIPTIONAL ACTIVATOR RHAS-RELATED"/>
    <property type="match status" value="1"/>
</dbReference>
<name>A0ABU9CMN9_9BURK</name>
<evidence type="ECO:0000256" key="2">
    <source>
        <dbReference type="ARBA" id="ARBA00023125"/>
    </source>
</evidence>
<keyword evidence="1" id="KW-0805">Transcription regulation</keyword>
<comment type="caution">
    <text evidence="5">The sequence shown here is derived from an EMBL/GenBank/DDBJ whole genome shotgun (WGS) entry which is preliminary data.</text>
</comment>
<evidence type="ECO:0000256" key="1">
    <source>
        <dbReference type="ARBA" id="ARBA00023015"/>
    </source>
</evidence>
<dbReference type="PROSITE" id="PS01124">
    <property type="entry name" value="HTH_ARAC_FAMILY_2"/>
    <property type="match status" value="1"/>
</dbReference>
<dbReference type="InterPro" id="IPR020449">
    <property type="entry name" value="Tscrpt_reg_AraC-type_HTH"/>
</dbReference>
<gene>
    <name evidence="5" type="ORF">AACH10_22770</name>
</gene>
<dbReference type="InterPro" id="IPR009057">
    <property type="entry name" value="Homeodomain-like_sf"/>
</dbReference>
<keyword evidence="3" id="KW-0804">Transcription</keyword>
<dbReference type="Pfam" id="PF12833">
    <property type="entry name" value="HTH_18"/>
    <property type="match status" value="1"/>
</dbReference>
<protein>
    <submittedName>
        <fullName evidence="5">AraC family transcriptional regulator</fullName>
    </submittedName>
</protein>
<sequence length="284" mass="31418">MSDAYAIREGEFGRAVVLDLRDDLVAHAHAETQFAFWLGGGRAQAHLGSELVQYSDEVALGTNAYESHDARLLDKSQPAIFLVLYIAKPWLDERRAVSGRPFFFPSPRVPISPALRQSCWRVLDMILSAGADQPARLTQEVEALIGTAIDATLAPVDPAGLRARTPMLDHRLRAAIAYMREHVADPISVEDIAGKVGLSRAHFFSLFRDQLNTTPQVFWSAVRVEEAVRRLALRAEPLTSVAMELGFSSPGNFSRFFREHMGVTPSRFRRVATGPDQHPVTGMA</sequence>
<dbReference type="Gene3D" id="1.10.10.60">
    <property type="entry name" value="Homeodomain-like"/>
    <property type="match status" value="1"/>
</dbReference>
<proteinExistence type="predicted"/>
<dbReference type="InterPro" id="IPR018062">
    <property type="entry name" value="HTH_AraC-typ_CS"/>
</dbReference>
<dbReference type="SMART" id="SM00342">
    <property type="entry name" value="HTH_ARAC"/>
    <property type="match status" value="1"/>
</dbReference>
<evidence type="ECO:0000313" key="6">
    <source>
        <dbReference type="Proteomes" id="UP001365405"/>
    </source>
</evidence>
<dbReference type="PROSITE" id="PS00041">
    <property type="entry name" value="HTH_ARAC_FAMILY_1"/>
    <property type="match status" value="1"/>
</dbReference>
<evidence type="ECO:0000256" key="3">
    <source>
        <dbReference type="ARBA" id="ARBA00023163"/>
    </source>
</evidence>
<accession>A0ABU9CMN9</accession>
<dbReference type="RefSeq" id="WP_341412827.1">
    <property type="nucleotide sequence ID" value="NZ_JBBUTH010000010.1"/>
</dbReference>
<evidence type="ECO:0000259" key="4">
    <source>
        <dbReference type="PROSITE" id="PS01124"/>
    </source>
</evidence>
<feature type="domain" description="HTH araC/xylS-type" evidence="4">
    <location>
        <begin position="173"/>
        <end position="271"/>
    </location>
</feature>
<dbReference type="PRINTS" id="PR00032">
    <property type="entry name" value="HTHARAC"/>
</dbReference>
<dbReference type="Proteomes" id="UP001365405">
    <property type="component" value="Unassembled WGS sequence"/>
</dbReference>
<organism evidence="5 6">
    <name type="scientific">Pseudaquabacterium inlustre</name>
    <dbReference type="NCBI Taxonomy" id="2984192"/>
    <lineage>
        <taxon>Bacteria</taxon>
        <taxon>Pseudomonadati</taxon>
        <taxon>Pseudomonadota</taxon>
        <taxon>Betaproteobacteria</taxon>
        <taxon>Burkholderiales</taxon>
        <taxon>Sphaerotilaceae</taxon>
        <taxon>Pseudaquabacterium</taxon>
    </lineage>
</organism>
<dbReference type="PANTHER" id="PTHR46796:SF2">
    <property type="entry name" value="TRANSCRIPTIONAL REGULATORY PROTEIN"/>
    <property type="match status" value="1"/>
</dbReference>
<dbReference type="InterPro" id="IPR018060">
    <property type="entry name" value="HTH_AraC"/>
</dbReference>